<feature type="transmembrane region" description="Helical" evidence="1">
    <location>
        <begin position="214"/>
        <end position="238"/>
    </location>
</feature>
<keyword evidence="3" id="KW-1185">Reference proteome</keyword>
<evidence type="ECO:0000313" key="3">
    <source>
        <dbReference type="Proteomes" id="UP000559010"/>
    </source>
</evidence>
<feature type="transmembrane region" description="Helical" evidence="1">
    <location>
        <begin position="104"/>
        <end position="121"/>
    </location>
</feature>
<feature type="transmembrane region" description="Helical" evidence="1">
    <location>
        <begin position="153"/>
        <end position="176"/>
    </location>
</feature>
<comment type="caution">
    <text evidence="2">The sequence shown here is derived from an EMBL/GenBank/DDBJ whole genome shotgun (WGS) entry which is preliminary data.</text>
</comment>
<keyword evidence="1" id="KW-0812">Transmembrane</keyword>
<sequence length="244" mass="28706">MPFTVSHISAVILFTNRRWLSLSGLIVGSMIPDFEYFLRMALYSKYSHTLEGVFLFDLPVGLAFCFIYHLVCKKFIIDNSPEIIRSRMIQYRDFDWINYFKQRYFIVIISIVIGSLTHVIWDSFTHGSGYFVQEYQFLRTRIPVFNTSFPVFYIYQHLSTIIGLAFFVKWFISLEVNNVERKSGKNGLKVFFVMLILFFATRMSFMAIQHEIKIGHVIVIFIASGMYSCIVSGIFYSFSKRYKI</sequence>
<dbReference type="InterPro" id="IPR025238">
    <property type="entry name" value="DUF4184"/>
</dbReference>
<feature type="transmembrane region" description="Helical" evidence="1">
    <location>
        <begin position="19"/>
        <end position="38"/>
    </location>
</feature>
<evidence type="ECO:0000256" key="1">
    <source>
        <dbReference type="SAM" id="Phobius"/>
    </source>
</evidence>
<reference evidence="2 3" key="1">
    <citation type="submission" date="2020-04" db="EMBL/GenBank/DDBJ databases">
        <title>Flammeovirgaceae bacterium KN852 isolated from deep sea.</title>
        <authorList>
            <person name="Zhang D.-C."/>
        </authorList>
    </citation>
    <scope>NUCLEOTIDE SEQUENCE [LARGE SCALE GENOMIC DNA]</scope>
    <source>
        <strain evidence="2 3">KN852</strain>
    </source>
</reference>
<dbReference type="RefSeq" id="WP_169681245.1">
    <property type="nucleotide sequence ID" value="NZ_JABBNU010000006.1"/>
</dbReference>
<dbReference type="AlphaFoldDB" id="A0A848J012"/>
<name>A0A848J012_9BACT</name>
<proteinExistence type="predicted"/>
<keyword evidence="1" id="KW-0472">Membrane</keyword>
<organism evidence="2 3">
    <name type="scientific">Marinigracilibium pacificum</name>
    <dbReference type="NCBI Taxonomy" id="2729599"/>
    <lineage>
        <taxon>Bacteria</taxon>
        <taxon>Pseudomonadati</taxon>
        <taxon>Bacteroidota</taxon>
        <taxon>Cytophagia</taxon>
        <taxon>Cytophagales</taxon>
        <taxon>Flammeovirgaceae</taxon>
        <taxon>Marinigracilibium</taxon>
    </lineage>
</organism>
<protein>
    <submittedName>
        <fullName evidence="2">DUF4184 family protein</fullName>
    </submittedName>
</protein>
<feature type="transmembrane region" description="Helical" evidence="1">
    <location>
        <begin position="50"/>
        <end position="71"/>
    </location>
</feature>
<dbReference type="EMBL" id="JABBNU010000006">
    <property type="protein sequence ID" value="NMM48865.1"/>
    <property type="molecule type" value="Genomic_DNA"/>
</dbReference>
<evidence type="ECO:0000313" key="2">
    <source>
        <dbReference type="EMBL" id="NMM48865.1"/>
    </source>
</evidence>
<dbReference type="Pfam" id="PF13803">
    <property type="entry name" value="DUF4184"/>
    <property type="match status" value="1"/>
</dbReference>
<gene>
    <name evidence="2" type="ORF">HH304_10675</name>
</gene>
<dbReference type="Proteomes" id="UP000559010">
    <property type="component" value="Unassembled WGS sequence"/>
</dbReference>
<accession>A0A848J012</accession>
<keyword evidence="1" id="KW-1133">Transmembrane helix</keyword>
<feature type="transmembrane region" description="Helical" evidence="1">
    <location>
        <begin position="188"/>
        <end position="208"/>
    </location>
</feature>